<reference evidence="2 3" key="1">
    <citation type="submission" date="2020-11" db="EMBL/GenBank/DDBJ databases">
        <title>Winogradskyella marina sp. nov., isolated from marine sediment.</title>
        <authorList>
            <person name="Bo J."/>
            <person name="Wang S."/>
            <person name="Song X."/>
            <person name="Du Z."/>
        </authorList>
    </citation>
    <scope>NUCLEOTIDE SEQUENCE [LARGE SCALE GENOMIC DNA]</scope>
    <source>
        <strain evidence="2 3">F6397</strain>
    </source>
</reference>
<keyword evidence="1" id="KW-0472">Membrane</keyword>
<comment type="caution">
    <text evidence="2">The sequence shown here is derived from an EMBL/GenBank/DDBJ whole genome shotgun (WGS) entry which is preliminary data.</text>
</comment>
<proteinExistence type="predicted"/>
<keyword evidence="3" id="KW-1185">Reference proteome</keyword>
<dbReference type="Proteomes" id="UP000611215">
    <property type="component" value="Unassembled WGS sequence"/>
</dbReference>
<gene>
    <name evidence="2" type="ORF">ITJ86_15670</name>
</gene>
<accession>A0ABS0ERC3</accession>
<keyword evidence="1" id="KW-0812">Transmembrane</keyword>
<evidence type="ECO:0000313" key="3">
    <source>
        <dbReference type="Proteomes" id="UP000611215"/>
    </source>
</evidence>
<evidence type="ECO:0000313" key="2">
    <source>
        <dbReference type="EMBL" id="MBF8151346.1"/>
    </source>
</evidence>
<protein>
    <recommendedName>
        <fullName evidence="4">RND transporter</fullName>
    </recommendedName>
</protein>
<keyword evidence="1" id="KW-1133">Transmembrane helix</keyword>
<organism evidence="2 3">
    <name type="scientific">Winogradskyella marina</name>
    <dbReference type="NCBI Taxonomy" id="2785530"/>
    <lineage>
        <taxon>Bacteria</taxon>
        <taxon>Pseudomonadati</taxon>
        <taxon>Bacteroidota</taxon>
        <taxon>Flavobacteriia</taxon>
        <taxon>Flavobacteriales</taxon>
        <taxon>Flavobacteriaceae</taxon>
        <taxon>Winogradskyella</taxon>
    </lineage>
</organism>
<evidence type="ECO:0000256" key="1">
    <source>
        <dbReference type="SAM" id="Phobius"/>
    </source>
</evidence>
<dbReference type="EMBL" id="JADOET010000019">
    <property type="protein sequence ID" value="MBF8151346.1"/>
    <property type="molecule type" value="Genomic_DNA"/>
</dbReference>
<dbReference type="RefSeq" id="WP_195872604.1">
    <property type="nucleotide sequence ID" value="NZ_JADOET010000019.1"/>
</dbReference>
<evidence type="ECO:0008006" key="4">
    <source>
        <dbReference type="Google" id="ProtNLM"/>
    </source>
</evidence>
<feature type="transmembrane region" description="Helical" evidence="1">
    <location>
        <begin position="48"/>
        <end position="65"/>
    </location>
</feature>
<name>A0ABS0ERC3_9FLAO</name>
<sequence length="74" mass="8480">MKLLNDWKLILLLCLTLGLAPFFPEPHIWGKIQWIAGGANGMGFKDWFDVVFHGFPFLLLLRLIIIKTTRKNAA</sequence>